<protein>
    <submittedName>
        <fullName evidence="8">Phosphonate ABC transporter ATP-binding protein</fullName>
    </submittedName>
</protein>
<keyword evidence="3" id="KW-0547">Nucleotide-binding</keyword>
<evidence type="ECO:0000313" key="9">
    <source>
        <dbReference type="Proteomes" id="UP000545386"/>
    </source>
</evidence>
<evidence type="ECO:0000256" key="2">
    <source>
        <dbReference type="ARBA" id="ARBA00022475"/>
    </source>
</evidence>
<dbReference type="SUPFAM" id="SSF52540">
    <property type="entry name" value="P-loop containing nucleoside triphosphate hydrolases"/>
    <property type="match status" value="1"/>
</dbReference>
<evidence type="ECO:0000256" key="1">
    <source>
        <dbReference type="ARBA" id="ARBA00022448"/>
    </source>
</evidence>
<dbReference type="AlphaFoldDB" id="A0A842HQR9"/>
<dbReference type="InterPro" id="IPR003593">
    <property type="entry name" value="AAA+_ATPase"/>
</dbReference>
<dbReference type="EMBL" id="JACJUU010000009">
    <property type="protein sequence ID" value="MBC2770556.1"/>
    <property type="molecule type" value="Genomic_DNA"/>
</dbReference>
<proteinExistence type="predicted"/>
<dbReference type="NCBIfam" id="TIGR02315">
    <property type="entry name" value="ABC_phnC"/>
    <property type="match status" value="1"/>
</dbReference>
<evidence type="ECO:0000256" key="5">
    <source>
        <dbReference type="ARBA" id="ARBA00022967"/>
    </source>
</evidence>
<evidence type="ECO:0000256" key="3">
    <source>
        <dbReference type="ARBA" id="ARBA00022741"/>
    </source>
</evidence>
<evidence type="ECO:0000256" key="4">
    <source>
        <dbReference type="ARBA" id="ARBA00022840"/>
    </source>
</evidence>
<keyword evidence="2" id="KW-1003">Cell membrane</keyword>
<dbReference type="PROSITE" id="PS00211">
    <property type="entry name" value="ABC_TRANSPORTER_1"/>
    <property type="match status" value="1"/>
</dbReference>
<dbReference type="InterPro" id="IPR050086">
    <property type="entry name" value="MetN_ABC_transporter-like"/>
</dbReference>
<keyword evidence="6" id="KW-0472">Membrane</keyword>
<dbReference type="InterPro" id="IPR017871">
    <property type="entry name" value="ABC_transporter-like_CS"/>
</dbReference>
<reference evidence="8 9" key="1">
    <citation type="submission" date="2020-08" db="EMBL/GenBank/DDBJ databases">
        <title>Paraeoetvoesia sp. YC-7-48 draft genome sequence.</title>
        <authorList>
            <person name="Yao L."/>
        </authorList>
    </citation>
    <scope>NUCLEOTIDE SEQUENCE [LARGE SCALE GENOMIC DNA]</scope>
    <source>
        <strain evidence="9">YC-7-48</strain>
    </source>
</reference>
<name>A0A842HQR9_9BURK</name>
<dbReference type="GO" id="GO:0005524">
    <property type="term" value="F:ATP binding"/>
    <property type="evidence" value="ECO:0007669"/>
    <property type="project" value="UniProtKB-KW"/>
</dbReference>
<dbReference type="GO" id="GO:0015416">
    <property type="term" value="F:ABC-type phosphonate transporter activity"/>
    <property type="evidence" value="ECO:0007669"/>
    <property type="project" value="InterPro"/>
</dbReference>
<sequence length="271" mass="29283">MTASPSSSWLLQTRSLAVVYSNGYQALQPTSLTIRPGEFLVLLGASGAGKSTLLRSLNGLVRPTAGELLLHDIDHPLSGGRALREHRRRTGMVFQQHHLIGRQTVLANVLMGLLATRSSLRSLAPWSKDDKEKALSALDRVGLIDKALTRADALSGGQQQRVGIARALIQQPRLMLADEPVASLDPHTAESVLQLLHDICKTDHLTAVVSLHQIDFAKRFADRIVGLSQGRVVFDGKPAALTDADIQRLYTGNVSHDAPETHLDIPALCAA</sequence>
<accession>A0A842HQR9</accession>
<dbReference type="GO" id="GO:0016020">
    <property type="term" value="C:membrane"/>
    <property type="evidence" value="ECO:0007669"/>
    <property type="project" value="InterPro"/>
</dbReference>
<keyword evidence="5" id="KW-1278">Translocase</keyword>
<dbReference type="CDD" id="cd03256">
    <property type="entry name" value="ABC_PhnC_transporter"/>
    <property type="match status" value="1"/>
</dbReference>
<feature type="domain" description="ABC transporter" evidence="7">
    <location>
        <begin position="11"/>
        <end position="254"/>
    </location>
</feature>
<evidence type="ECO:0000259" key="7">
    <source>
        <dbReference type="PROSITE" id="PS50893"/>
    </source>
</evidence>
<dbReference type="SMART" id="SM00382">
    <property type="entry name" value="AAA"/>
    <property type="match status" value="1"/>
</dbReference>
<dbReference type="Proteomes" id="UP000545386">
    <property type="component" value="Unassembled WGS sequence"/>
</dbReference>
<evidence type="ECO:0000313" key="8">
    <source>
        <dbReference type="EMBL" id="MBC2770556.1"/>
    </source>
</evidence>
<dbReference type="RefSeq" id="WP_185780239.1">
    <property type="nucleotide sequence ID" value="NZ_JACJUU010000009.1"/>
</dbReference>
<dbReference type="PANTHER" id="PTHR43166:SF6">
    <property type="entry name" value="PHOSPHONATES IMPORT ATP-BINDING PROTEIN PHNC"/>
    <property type="match status" value="1"/>
</dbReference>
<comment type="caution">
    <text evidence="8">The sequence shown here is derived from an EMBL/GenBank/DDBJ whole genome shotgun (WGS) entry which is preliminary data.</text>
</comment>
<dbReference type="InterPro" id="IPR012693">
    <property type="entry name" value="ABC_transpr_PhnC"/>
</dbReference>
<dbReference type="InterPro" id="IPR027417">
    <property type="entry name" value="P-loop_NTPase"/>
</dbReference>
<dbReference type="PANTHER" id="PTHR43166">
    <property type="entry name" value="AMINO ACID IMPORT ATP-BINDING PROTEIN"/>
    <property type="match status" value="1"/>
</dbReference>
<dbReference type="Gene3D" id="3.40.50.300">
    <property type="entry name" value="P-loop containing nucleotide triphosphate hydrolases"/>
    <property type="match status" value="1"/>
</dbReference>
<dbReference type="InterPro" id="IPR003439">
    <property type="entry name" value="ABC_transporter-like_ATP-bd"/>
</dbReference>
<dbReference type="GO" id="GO:0016887">
    <property type="term" value="F:ATP hydrolysis activity"/>
    <property type="evidence" value="ECO:0007669"/>
    <property type="project" value="InterPro"/>
</dbReference>
<organism evidence="8 9">
    <name type="scientific">Pusillimonas minor</name>
    <dbReference type="NCBI Taxonomy" id="2697024"/>
    <lineage>
        <taxon>Bacteria</taxon>
        <taxon>Pseudomonadati</taxon>
        <taxon>Pseudomonadota</taxon>
        <taxon>Betaproteobacteria</taxon>
        <taxon>Burkholderiales</taxon>
        <taxon>Alcaligenaceae</taxon>
        <taxon>Pusillimonas</taxon>
    </lineage>
</organism>
<keyword evidence="4 8" id="KW-0067">ATP-binding</keyword>
<dbReference type="Pfam" id="PF00005">
    <property type="entry name" value="ABC_tran"/>
    <property type="match status" value="1"/>
</dbReference>
<evidence type="ECO:0000256" key="6">
    <source>
        <dbReference type="ARBA" id="ARBA00023136"/>
    </source>
</evidence>
<keyword evidence="9" id="KW-1185">Reference proteome</keyword>
<keyword evidence="1" id="KW-0813">Transport</keyword>
<dbReference type="PROSITE" id="PS50893">
    <property type="entry name" value="ABC_TRANSPORTER_2"/>
    <property type="match status" value="1"/>
</dbReference>
<gene>
    <name evidence="8" type="primary">phnC</name>
    <name evidence="8" type="ORF">GTU67_11635</name>
</gene>